<dbReference type="AlphaFoldDB" id="T1BWM8"/>
<dbReference type="CDD" id="cd17933">
    <property type="entry name" value="DEXSc_RecD-like"/>
    <property type="match status" value="1"/>
</dbReference>
<sequence length="371" mass="38884">MAADWRTTAREHGFEPEQRPQGRVLEAAARAAAADTAVHRAVEHLAERDARFSVRDLVHEARIASQGQAGEKELGAAIARAQQAGELQARRTWGRAAGGQRDWREGHTTREGVATERSLLGHAAALVREGNSRIGEAPGAARLGAARQAAIERVIENREKATGHAFSAEQRAAVASLLERTSGLQILHGYAGTAKTTSVLATIAEVAEAGGWSVRGMAPTTSAAQTLGAALGIQDVTVAKVLASPPVERAAPGAAPATPAPALWILDEASMVAARDMDKLLERARAEHAHVVMVGDTKQIGSVGAGAAFTQLREQLGSENLTEIVRQKKDATRQAVYDAVAGKISEALSRISVTEIKPTGKKANGCGSGTR</sequence>
<feature type="compositionally biased region" description="Basic and acidic residues" evidence="1">
    <location>
        <begin position="101"/>
        <end position="111"/>
    </location>
</feature>
<reference evidence="2" key="1">
    <citation type="submission" date="2013-08" db="EMBL/GenBank/DDBJ databases">
        <authorList>
            <person name="Mendez C."/>
            <person name="Richter M."/>
            <person name="Ferrer M."/>
            <person name="Sanchez J."/>
        </authorList>
    </citation>
    <scope>NUCLEOTIDE SEQUENCE</scope>
</reference>
<proteinExistence type="predicted"/>
<accession>T1BWM8</accession>
<dbReference type="Pfam" id="PF13604">
    <property type="entry name" value="AAA_30"/>
    <property type="match status" value="1"/>
</dbReference>
<name>T1BWM8_9ZZZZ</name>
<protein>
    <submittedName>
        <fullName evidence="2">TrwC protein</fullName>
    </submittedName>
</protein>
<feature type="compositionally biased region" description="Basic and acidic residues" evidence="1">
    <location>
        <begin position="7"/>
        <end position="20"/>
    </location>
</feature>
<dbReference type="SUPFAM" id="SSF52540">
    <property type="entry name" value="P-loop containing nucleoside triphosphate hydrolases"/>
    <property type="match status" value="1"/>
</dbReference>
<reference evidence="2" key="2">
    <citation type="journal article" date="2014" name="ISME J.">
        <title>Microbial stratification in low pH oxic and suboxic macroscopic growths along an acid mine drainage.</title>
        <authorList>
            <person name="Mendez-Garcia C."/>
            <person name="Mesa V."/>
            <person name="Sprenger R.R."/>
            <person name="Richter M."/>
            <person name="Diez M.S."/>
            <person name="Solano J."/>
            <person name="Bargiela R."/>
            <person name="Golyshina O.V."/>
            <person name="Manteca A."/>
            <person name="Ramos J.L."/>
            <person name="Gallego J.R."/>
            <person name="Llorente I."/>
            <person name="Martins Dos Santos V.A."/>
            <person name="Jensen O.N."/>
            <person name="Pelaez A.I."/>
            <person name="Sanchez J."/>
            <person name="Ferrer M."/>
        </authorList>
    </citation>
    <scope>NUCLEOTIDE SEQUENCE</scope>
</reference>
<feature type="region of interest" description="Disordered" evidence="1">
    <location>
        <begin position="1"/>
        <end position="20"/>
    </location>
</feature>
<dbReference type="Gene3D" id="3.40.50.300">
    <property type="entry name" value="P-loop containing nucleotide triphosphate hydrolases"/>
    <property type="match status" value="1"/>
</dbReference>
<evidence type="ECO:0000313" key="2">
    <source>
        <dbReference type="EMBL" id="EQD74302.1"/>
    </source>
</evidence>
<gene>
    <name evidence="2" type="ORF">B1A_04529</name>
</gene>
<comment type="caution">
    <text evidence="2">The sequence shown here is derived from an EMBL/GenBank/DDBJ whole genome shotgun (WGS) entry which is preliminary data.</text>
</comment>
<feature type="region of interest" description="Disordered" evidence="1">
    <location>
        <begin position="89"/>
        <end position="111"/>
    </location>
</feature>
<organism evidence="2">
    <name type="scientific">mine drainage metagenome</name>
    <dbReference type="NCBI Taxonomy" id="410659"/>
    <lineage>
        <taxon>unclassified sequences</taxon>
        <taxon>metagenomes</taxon>
        <taxon>ecological metagenomes</taxon>
    </lineage>
</organism>
<evidence type="ECO:0000256" key="1">
    <source>
        <dbReference type="SAM" id="MobiDB-lite"/>
    </source>
</evidence>
<dbReference type="EMBL" id="AUZX01003296">
    <property type="protein sequence ID" value="EQD74302.1"/>
    <property type="molecule type" value="Genomic_DNA"/>
</dbReference>
<dbReference type="InterPro" id="IPR027417">
    <property type="entry name" value="P-loop_NTPase"/>
</dbReference>